<dbReference type="EMBL" id="UESZ01000001">
    <property type="protein sequence ID" value="SSA33853.1"/>
    <property type="molecule type" value="Genomic_DNA"/>
</dbReference>
<reference evidence="3" key="1">
    <citation type="submission" date="2016-10" db="EMBL/GenBank/DDBJ databases">
        <authorList>
            <person name="Varghese N."/>
            <person name="Submissions S."/>
        </authorList>
    </citation>
    <scope>NUCLEOTIDE SEQUENCE [LARGE SCALE GENOMIC DNA]</scope>
    <source>
        <strain evidence="3">DSM 22951</strain>
    </source>
</reference>
<organism evidence="2 3">
    <name type="scientific">Branchiibius hedensis</name>
    <dbReference type="NCBI Taxonomy" id="672460"/>
    <lineage>
        <taxon>Bacteria</taxon>
        <taxon>Bacillati</taxon>
        <taxon>Actinomycetota</taxon>
        <taxon>Actinomycetes</taxon>
        <taxon>Micrococcales</taxon>
        <taxon>Dermacoccaceae</taxon>
        <taxon>Branchiibius</taxon>
    </lineage>
</organism>
<evidence type="ECO:0000256" key="1">
    <source>
        <dbReference type="SAM" id="Phobius"/>
    </source>
</evidence>
<feature type="transmembrane region" description="Helical" evidence="1">
    <location>
        <begin position="12"/>
        <end position="31"/>
    </location>
</feature>
<keyword evidence="3" id="KW-1185">Reference proteome</keyword>
<name>A0A2Y9C172_9MICO</name>
<dbReference type="RefSeq" id="WP_170119757.1">
    <property type="nucleotide sequence ID" value="NZ_QGDN01000001.1"/>
</dbReference>
<sequence length="227" mass="23105">MSSPSLTQLIPLAASLIISPLPIIAVVAMALGTRGRSAAIVFTAVYTAIGIAVTAGTAFSTHAAVRATGAKDSTVSVVASAVIGLAFLALAILNWRQRPKPPGSAAKTPGWLAKTETISIGGAATLGLAMGLTQSKNFPALIKAGTIIAADNHNPVFILLMSTLFATVGSLAMILLTLAAASGSPTTRERMEGLKTDLIAHNAFIMATLFGILAASELAHTIQALLH</sequence>
<dbReference type="AlphaFoldDB" id="A0A2Y9C172"/>
<proteinExistence type="predicted"/>
<dbReference type="InterPro" id="IPR021315">
    <property type="entry name" value="Gap/Sap"/>
</dbReference>
<feature type="transmembrane region" description="Helical" evidence="1">
    <location>
        <begin position="38"/>
        <end position="61"/>
    </location>
</feature>
<protein>
    <submittedName>
        <fullName evidence="2">Sap, sulfolipid-1-addressing protein</fullName>
    </submittedName>
</protein>
<keyword evidence="1" id="KW-0472">Membrane</keyword>
<keyword evidence="1" id="KW-0812">Transmembrane</keyword>
<feature type="transmembrane region" description="Helical" evidence="1">
    <location>
        <begin position="73"/>
        <end position="93"/>
    </location>
</feature>
<keyword evidence="1" id="KW-1133">Transmembrane helix</keyword>
<accession>A0A2Y9C172</accession>
<dbReference type="Proteomes" id="UP000250028">
    <property type="component" value="Unassembled WGS sequence"/>
</dbReference>
<evidence type="ECO:0000313" key="3">
    <source>
        <dbReference type="Proteomes" id="UP000250028"/>
    </source>
</evidence>
<gene>
    <name evidence="2" type="ORF">SAMN04489750_1150</name>
</gene>
<feature type="transmembrane region" description="Helical" evidence="1">
    <location>
        <begin position="199"/>
        <end position="219"/>
    </location>
</feature>
<dbReference type="Pfam" id="PF11139">
    <property type="entry name" value="SfLAP"/>
    <property type="match status" value="1"/>
</dbReference>
<evidence type="ECO:0000313" key="2">
    <source>
        <dbReference type="EMBL" id="SSA33853.1"/>
    </source>
</evidence>
<feature type="transmembrane region" description="Helical" evidence="1">
    <location>
        <begin position="156"/>
        <end position="179"/>
    </location>
</feature>